<dbReference type="InterPro" id="IPR054363">
    <property type="entry name" value="GH95_cat"/>
</dbReference>
<dbReference type="InterPro" id="IPR012341">
    <property type="entry name" value="6hp_glycosidase-like_sf"/>
</dbReference>
<dbReference type="Proteomes" id="UP000236311">
    <property type="component" value="Unassembled WGS sequence"/>
</dbReference>
<dbReference type="AlphaFoldDB" id="A0A2K4ZCK5"/>
<evidence type="ECO:0000313" key="3">
    <source>
        <dbReference type="EMBL" id="SOY28196.1"/>
    </source>
</evidence>
<keyword evidence="4" id="KW-1185">Reference proteome</keyword>
<name>A0A2K4ZCK5_9FIRM</name>
<evidence type="ECO:0000259" key="1">
    <source>
        <dbReference type="Pfam" id="PF14498"/>
    </source>
</evidence>
<dbReference type="GO" id="GO:0005975">
    <property type="term" value="P:carbohydrate metabolic process"/>
    <property type="evidence" value="ECO:0007669"/>
    <property type="project" value="InterPro"/>
</dbReference>
<dbReference type="OrthoDB" id="9802600at2"/>
<sequence length="800" mass="92207">MKTIPFSYEYEFMPVEKRYGILSERSVCSIKPAAEESDYFYTGNGSHRMDIAGGPYHDKIVVTQELLYEPKWAKTPDVPDLRPYMADIRRYVMEGKPELADRLIDQAQREAGHDKYMNLDAKIVYPMASLHVHKAFHLILTQPERPDTHNYLRWLDLLSGKVTAHWENACGVYESESLAVYDGDFTATRLTAPGGMLDVKIDFHYPEKKDRFGNPAMQGSTDILKKSADLFQLAFAYNPEYGQKGYVSVIRFVRQGGSCEVIDNGIRVTGADSLLILSKTVRFEENFQFACADSVTEDFLQVVPDFDSFVESNGARLGERMQFSGLELGDPESYVLSGEELLKRCHSVNELDPMLMNKLFDMGRFYQIIDTGKLPPMWGQHNINTNLQVCAGNNTGLFEEMDTYFRYYETKFDDFRTNAKLLFGARGLLASVHCDYDSGLYYHFSRTYPHYCWTGCLGWIYNEFWGYYLCTDDREFLRTRVVPALKEIALFFEDYACDRDERGKVIFCPSFSPEDPTPNPDYMTVTCRSINPTRINSVMDIAICREVLTNLIDACDVLGIEQENMAHWQEQLESLPDYVLDEEGGLKEWAWPAIEENYNHRHVSHHYDLWPGRAVFPDTEPEIAEAIRISNRKRGQQDDSAHGIIHRALCAIRLKDMEELEQNLSQLICHGFVRCNLSTAHFPYRGQFPDLQGAMPAILLEMCIFSRPGVVEFLPTLPEYYRTGKIYGIWLYTWAKLKEMEWTEEGVTAKLLSFREQSLTLRCPEKAKVFEINGRSVPMEKNSVRYHFAKGEEISITIRY</sequence>
<reference evidence="3 4" key="1">
    <citation type="submission" date="2018-01" db="EMBL/GenBank/DDBJ databases">
        <authorList>
            <person name="Gaut B.S."/>
            <person name="Morton B.R."/>
            <person name="Clegg M.T."/>
            <person name="Duvall M.R."/>
        </authorList>
    </citation>
    <scope>NUCLEOTIDE SEQUENCE [LARGE SCALE GENOMIC DNA]</scope>
    <source>
        <strain evidence="3">GP69</strain>
    </source>
</reference>
<dbReference type="InterPro" id="IPR027414">
    <property type="entry name" value="GH95_N_dom"/>
</dbReference>
<organism evidence="3 4">
    <name type="scientific">Acetatifactor muris</name>
    <dbReference type="NCBI Taxonomy" id="879566"/>
    <lineage>
        <taxon>Bacteria</taxon>
        <taxon>Bacillati</taxon>
        <taxon>Bacillota</taxon>
        <taxon>Clostridia</taxon>
        <taxon>Lachnospirales</taxon>
        <taxon>Lachnospiraceae</taxon>
        <taxon>Acetatifactor</taxon>
    </lineage>
</organism>
<dbReference type="GO" id="GO:0004560">
    <property type="term" value="F:alpha-L-fucosidase activity"/>
    <property type="evidence" value="ECO:0007669"/>
    <property type="project" value="TreeGrafter"/>
</dbReference>
<dbReference type="Gene3D" id="1.50.10.10">
    <property type="match status" value="1"/>
</dbReference>
<feature type="domain" description="Glycosyl hydrolase family 95 catalytic" evidence="2">
    <location>
        <begin position="376"/>
        <end position="684"/>
    </location>
</feature>
<evidence type="ECO:0000259" key="2">
    <source>
        <dbReference type="Pfam" id="PF22124"/>
    </source>
</evidence>
<dbReference type="EMBL" id="OFSM01000004">
    <property type="protein sequence ID" value="SOY28196.1"/>
    <property type="molecule type" value="Genomic_DNA"/>
</dbReference>
<feature type="domain" description="Glycosyl hydrolase family 95 N-terminal" evidence="1">
    <location>
        <begin position="31"/>
        <end position="278"/>
    </location>
</feature>
<evidence type="ECO:0000313" key="4">
    <source>
        <dbReference type="Proteomes" id="UP000236311"/>
    </source>
</evidence>
<dbReference type="InterPro" id="IPR008928">
    <property type="entry name" value="6-hairpin_glycosidase_sf"/>
</dbReference>
<dbReference type="Gene3D" id="2.70.98.50">
    <property type="entry name" value="putative glycoside hydrolase family protein from bacillus halodurans"/>
    <property type="match status" value="1"/>
</dbReference>
<dbReference type="PANTHER" id="PTHR31084">
    <property type="entry name" value="ALPHA-L-FUCOSIDASE 2"/>
    <property type="match status" value="1"/>
</dbReference>
<dbReference type="PANTHER" id="PTHR31084:SF0">
    <property type="entry name" value="ALPHA-L-FUCOSIDASE 2"/>
    <property type="match status" value="1"/>
</dbReference>
<protein>
    <submittedName>
        <fullName evidence="3">Uncharacterized protein</fullName>
    </submittedName>
</protein>
<dbReference type="SUPFAM" id="SSF48208">
    <property type="entry name" value="Six-hairpin glycosidases"/>
    <property type="match status" value="1"/>
</dbReference>
<proteinExistence type="predicted"/>
<gene>
    <name evidence="3" type="ORF">AMURIS_00903</name>
</gene>
<dbReference type="RefSeq" id="WP_103238309.1">
    <property type="nucleotide sequence ID" value="NZ_JANJZD010000004.1"/>
</dbReference>
<accession>A0A2K4ZCK5</accession>
<dbReference type="Pfam" id="PF14498">
    <property type="entry name" value="Glyco_hyd_65N_2"/>
    <property type="match status" value="1"/>
</dbReference>
<dbReference type="Pfam" id="PF22124">
    <property type="entry name" value="Glyco_hydro_95_cat"/>
    <property type="match status" value="1"/>
</dbReference>